<dbReference type="EMBL" id="FKBS01000025">
    <property type="protein sequence ID" value="SAI50157.1"/>
    <property type="molecule type" value="Genomic_DNA"/>
</dbReference>
<dbReference type="InterPro" id="IPR036078">
    <property type="entry name" value="Spo11/TopoVI_A_sf"/>
</dbReference>
<name>A0A157QWS9_9BORD</name>
<protein>
    <recommendedName>
        <fullName evidence="4">DUF2399 domain-containing protein</fullName>
    </recommendedName>
</protein>
<evidence type="ECO:0000313" key="2">
    <source>
        <dbReference type="EMBL" id="SAI50157.1"/>
    </source>
</evidence>
<dbReference type="GO" id="GO:0005694">
    <property type="term" value="C:chromosome"/>
    <property type="evidence" value="ECO:0007669"/>
    <property type="project" value="InterPro"/>
</dbReference>
<dbReference type="Gene3D" id="3.40.1360.10">
    <property type="match status" value="1"/>
</dbReference>
<feature type="region of interest" description="Disordered" evidence="1">
    <location>
        <begin position="1"/>
        <end position="21"/>
    </location>
</feature>
<evidence type="ECO:0000256" key="1">
    <source>
        <dbReference type="SAM" id="MobiDB-lite"/>
    </source>
</evidence>
<dbReference type="Proteomes" id="UP000077037">
    <property type="component" value="Unassembled WGS sequence"/>
</dbReference>
<reference evidence="2 3" key="1">
    <citation type="submission" date="2016-03" db="EMBL/GenBank/DDBJ databases">
        <authorList>
            <consortium name="Pathogen Informatics"/>
        </authorList>
    </citation>
    <scope>NUCLEOTIDE SEQUENCE [LARGE SCALE GENOMIC DNA]</scope>
    <source>
        <strain evidence="2 3">NCTC13364</strain>
    </source>
</reference>
<feature type="compositionally biased region" description="Basic and acidic residues" evidence="1">
    <location>
        <begin position="7"/>
        <end position="21"/>
    </location>
</feature>
<dbReference type="OrthoDB" id="6059266at2"/>
<dbReference type="SUPFAM" id="SSF56726">
    <property type="entry name" value="DNA topoisomerase IV, alpha subunit"/>
    <property type="match status" value="1"/>
</dbReference>
<dbReference type="AlphaFoldDB" id="A0A157QWS9"/>
<organism evidence="2 3">
    <name type="scientific">Bordetella ansorpii</name>
    <dbReference type="NCBI Taxonomy" id="288768"/>
    <lineage>
        <taxon>Bacteria</taxon>
        <taxon>Pseudomonadati</taxon>
        <taxon>Pseudomonadota</taxon>
        <taxon>Betaproteobacteria</taxon>
        <taxon>Burkholderiales</taxon>
        <taxon>Alcaligenaceae</taxon>
        <taxon>Bordetella</taxon>
    </lineage>
</organism>
<sequence>MSNPHEQAWDDVPRGRNARDRCARRAVPDALPEALSAEDKTLLRGWIRSDASRRNRTVLMTEAGQTGIERAETLCDLLLRHGWLVRHEKLRGGVWSWDAVTWRDLPRLQTLLGVTGPRERGQQRQDRIARAQAWLEARAAVADTHGLDPDLHDELAHALDRLRGDKALRVDVLDTRLDLLRALADWHDAGAQGMRRDFALRAQGTTKSIRLADWRWLEAGFDLERLNISNFAPLIWLAGDLSLSRQGRRIDVGAVRFQGLPIEDVCCADSARGPMRWWLIENRASFERQAAKRAPEIALVWLPGRPGRQWLLAMAHLLSLLPVPAWISADADPAGVDIACTVGSLWEGLGLPWEPYLMDARQLDAARQNWPLNVHDRRLIEALLQRPALPAVLRDLCEAMAASSRKAEQEGWL</sequence>
<accession>A0A157QWS9</accession>
<gene>
    <name evidence="2" type="ORF">SAMEA1982600_04139</name>
</gene>
<proteinExistence type="predicted"/>
<dbReference type="GO" id="GO:0003677">
    <property type="term" value="F:DNA binding"/>
    <property type="evidence" value="ECO:0007669"/>
    <property type="project" value="InterPro"/>
</dbReference>
<evidence type="ECO:0000313" key="3">
    <source>
        <dbReference type="Proteomes" id="UP000077037"/>
    </source>
</evidence>
<evidence type="ECO:0008006" key="4">
    <source>
        <dbReference type="Google" id="ProtNLM"/>
    </source>
</evidence>